<evidence type="ECO:0000313" key="1">
    <source>
        <dbReference type="EMBL" id="OPJ85526.1"/>
    </source>
</evidence>
<sequence>MGETSDPQHRRFNPFLLPATTTAHINKLCVPEPVQSISKIRSSKATQQPWAADGLITLLATTILAPLDISVLSSSLKANLLAGFVR</sequence>
<protein>
    <submittedName>
        <fullName evidence="1">Uncharacterized protein</fullName>
    </submittedName>
</protein>
<reference evidence="1 2" key="1">
    <citation type="submission" date="2016-02" db="EMBL/GenBank/DDBJ databases">
        <title>Band-tailed pigeon sequencing and assembly.</title>
        <authorList>
            <person name="Soares A.E."/>
            <person name="Novak B.J."/>
            <person name="Rice E.S."/>
            <person name="O'Connell B."/>
            <person name="Chang D."/>
            <person name="Weber S."/>
            <person name="Shapiro B."/>
        </authorList>
    </citation>
    <scope>NUCLEOTIDE SEQUENCE [LARGE SCALE GENOMIC DNA]</scope>
    <source>
        <strain evidence="1">BTP2013</strain>
        <tissue evidence="1">Blood</tissue>
    </source>
</reference>
<proteinExistence type="predicted"/>
<dbReference type="Proteomes" id="UP000190648">
    <property type="component" value="Unassembled WGS sequence"/>
</dbReference>
<keyword evidence="2" id="KW-1185">Reference proteome</keyword>
<dbReference type="AlphaFoldDB" id="A0A1V4KM32"/>
<accession>A0A1V4KM32</accession>
<dbReference type="EMBL" id="LSYS01002834">
    <property type="protein sequence ID" value="OPJ85526.1"/>
    <property type="molecule type" value="Genomic_DNA"/>
</dbReference>
<name>A0A1V4KM32_PATFA</name>
<organism evidence="1 2">
    <name type="scientific">Patagioenas fasciata monilis</name>
    <dbReference type="NCBI Taxonomy" id="372326"/>
    <lineage>
        <taxon>Eukaryota</taxon>
        <taxon>Metazoa</taxon>
        <taxon>Chordata</taxon>
        <taxon>Craniata</taxon>
        <taxon>Vertebrata</taxon>
        <taxon>Euteleostomi</taxon>
        <taxon>Archelosauria</taxon>
        <taxon>Archosauria</taxon>
        <taxon>Dinosauria</taxon>
        <taxon>Saurischia</taxon>
        <taxon>Theropoda</taxon>
        <taxon>Coelurosauria</taxon>
        <taxon>Aves</taxon>
        <taxon>Neognathae</taxon>
        <taxon>Neoaves</taxon>
        <taxon>Columbimorphae</taxon>
        <taxon>Columbiformes</taxon>
        <taxon>Columbidae</taxon>
        <taxon>Patagioenas</taxon>
    </lineage>
</organism>
<gene>
    <name evidence="1" type="ORF">AV530_001743</name>
</gene>
<comment type="caution">
    <text evidence="1">The sequence shown here is derived from an EMBL/GenBank/DDBJ whole genome shotgun (WGS) entry which is preliminary data.</text>
</comment>
<evidence type="ECO:0000313" key="2">
    <source>
        <dbReference type="Proteomes" id="UP000190648"/>
    </source>
</evidence>